<dbReference type="InterPro" id="IPR052560">
    <property type="entry name" value="RdDP_mobile_element"/>
</dbReference>
<dbReference type="InterPro" id="IPR036691">
    <property type="entry name" value="Endo/exonu/phosph_ase_sf"/>
</dbReference>
<dbReference type="GO" id="GO:0003964">
    <property type="term" value="F:RNA-directed DNA polymerase activity"/>
    <property type="evidence" value="ECO:0007669"/>
    <property type="project" value="UniProtKB-KW"/>
</dbReference>
<organism evidence="2 3">
    <name type="scientific">Elysia marginata</name>
    <dbReference type="NCBI Taxonomy" id="1093978"/>
    <lineage>
        <taxon>Eukaryota</taxon>
        <taxon>Metazoa</taxon>
        <taxon>Spiralia</taxon>
        <taxon>Lophotrochozoa</taxon>
        <taxon>Mollusca</taxon>
        <taxon>Gastropoda</taxon>
        <taxon>Heterobranchia</taxon>
        <taxon>Euthyneura</taxon>
        <taxon>Panpulmonata</taxon>
        <taxon>Sacoglossa</taxon>
        <taxon>Placobranchoidea</taxon>
        <taxon>Plakobranchidae</taxon>
        <taxon>Elysia</taxon>
    </lineage>
</organism>
<feature type="domain" description="Endonuclease/exonuclease/phosphatase" evidence="1">
    <location>
        <begin position="116"/>
        <end position="225"/>
    </location>
</feature>
<name>A0AAV4IZ98_9GAST</name>
<keyword evidence="3" id="KW-1185">Reference proteome</keyword>
<keyword evidence="2" id="KW-0548">Nucleotidyltransferase</keyword>
<dbReference type="Pfam" id="PF14529">
    <property type="entry name" value="Exo_endo_phos_2"/>
    <property type="match status" value="1"/>
</dbReference>
<protein>
    <submittedName>
        <fullName evidence="2">RNA-directed DNA polymerase from mobile element jockey</fullName>
    </submittedName>
</protein>
<proteinExistence type="predicted"/>
<dbReference type="AlphaFoldDB" id="A0AAV4IZ98"/>
<sequence length="266" mass="30381">MGSCYSVAGHHPLPSGSQILQWNAKGVAKKKDALRNRLYEHKIDIACIQETHLTDKIRFSIRGYQCKRKDRAEGTKGGVIILVRNDIQAVEFTKDTNGNAEINSICIALKNRELLVYNFYCPANKQLSLDAIDIPDAGCFILGDFNSHSQSWGYDEMDHRGEEVENWQIDQTLQLLNDLEDQDTFYTRRWRTTSTPDLDFATDDIAKCTTCTVQDQLAGSDHRSIMLTVVIQWGLENRDLEMDIIIPRTWNTGEEEKGLICYSERN</sequence>
<dbReference type="Proteomes" id="UP000762676">
    <property type="component" value="Unassembled WGS sequence"/>
</dbReference>
<evidence type="ECO:0000313" key="3">
    <source>
        <dbReference type="Proteomes" id="UP000762676"/>
    </source>
</evidence>
<evidence type="ECO:0000313" key="2">
    <source>
        <dbReference type="EMBL" id="GFS14067.1"/>
    </source>
</evidence>
<dbReference type="InterPro" id="IPR005135">
    <property type="entry name" value="Endo/exonuclease/phosphatase"/>
</dbReference>
<dbReference type="EMBL" id="BMAT01013495">
    <property type="protein sequence ID" value="GFS14067.1"/>
    <property type="molecule type" value="Genomic_DNA"/>
</dbReference>
<keyword evidence="2" id="KW-0808">Transferase</keyword>
<reference evidence="2 3" key="1">
    <citation type="journal article" date="2021" name="Elife">
        <title>Chloroplast acquisition without the gene transfer in kleptoplastic sea slugs, Plakobranchus ocellatus.</title>
        <authorList>
            <person name="Maeda T."/>
            <person name="Takahashi S."/>
            <person name="Yoshida T."/>
            <person name="Shimamura S."/>
            <person name="Takaki Y."/>
            <person name="Nagai Y."/>
            <person name="Toyoda A."/>
            <person name="Suzuki Y."/>
            <person name="Arimoto A."/>
            <person name="Ishii H."/>
            <person name="Satoh N."/>
            <person name="Nishiyama T."/>
            <person name="Hasebe M."/>
            <person name="Maruyama T."/>
            <person name="Minagawa J."/>
            <person name="Obokata J."/>
            <person name="Shigenobu S."/>
        </authorList>
    </citation>
    <scope>NUCLEOTIDE SEQUENCE [LARGE SCALE GENOMIC DNA]</scope>
</reference>
<comment type="caution">
    <text evidence="2">The sequence shown here is derived from an EMBL/GenBank/DDBJ whole genome shotgun (WGS) entry which is preliminary data.</text>
</comment>
<keyword evidence="2" id="KW-0695">RNA-directed DNA polymerase</keyword>
<dbReference type="SUPFAM" id="SSF56219">
    <property type="entry name" value="DNase I-like"/>
    <property type="match status" value="1"/>
</dbReference>
<evidence type="ECO:0000259" key="1">
    <source>
        <dbReference type="Pfam" id="PF14529"/>
    </source>
</evidence>
<accession>A0AAV4IZ98</accession>
<dbReference type="Gene3D" id="3.60.10.10">
    <property type="entry name" value="Endonuclease/exonuclease/phosphatase"/>
    <property type="match status" value="1"/>
</dbReference>
<dbReference type="PANTHER" id="PTHR36688:SF2">
    <property type="entry name" value="ENDONUCLEASE_EXONUCLEASE_PHOSPHATASE DOMAIN-CONTAINING PROTEIN"/>
    <property type="match status" value="1"/>
</dbReference>
<gene>
    <name evidence="2" type="ORF">ElyMa_006736400</name>
</gene>
<dbReference type="PANTHER" id="PTHR36688">
    <property type="entry name" value="ENDO/EXONUCLEASE/PHOSPHATASE DOMAIN-CONTAINING PROTEIN"/>
    <property type="match status" value="1"/>
</dbReference>